<dbReference type="Proteomes" id="UP000299102">
    <property type="component" value="Unassembled WGS sequence"/>
</dbReference>
<dbReference type="AlphaFoldDB" id="A0A4C1VHI6"/>
<protein>
    <submittedName>
        <fullName evidence="2">Uncharacterized protein</fullName>
    </submittedName>
</protein>
<feature type="region of interest" description="Disordered" evidence="1">
    <location>
        <begin position="53"/>
        <end position="89"/>
    </location>
</feature>
<gene>
    <name evidence="2" type="ORF">EVAR_96180_1</name>
</gene>
<name>A0A4C1VHI6_EUMVA</name>
<reference evidence="2 3" key="1">
    <citation type="journal article" date="2019" name="Commun. Biol.">
        <title>The bagworm genome reveals a unique fibroin gene that provides high tensile strength.</title>
        <authorList>
            <person name="Kono N."/>
            <person name="Nakamura H."/>
            <person name="Ohtoshi R."/>
            <person name="Tomita M."/>
            <person name="Numata K."/>
            <person name="Arakawa K."/>
        </authorList>
    </citation>
    <scope>NUCLEOTIDE SEQUENCE [LARGE SCALE GENOMIC DNA]</scope>
</reference>
<evidence type="ECO:0000313" key="2">
    <source>
        <dbReference type="EMBL" id="GBP38578.1"/>
    </source>
</evidence>
<organism evidence="2 3">
    <name type="scientific">Eumeta variegata</name>
    <name type="common">Bagworm moth</name>
    <name type="synonym">Eumeta japonica</name>
    <dbReference type="NCBI Taxonomy" id="151549"/>
    <lineage>
        <taxon>Eukaryota</taxon>
        <taxon>Metazoa</taxon>
        <taxon>Ecdysozoa</taxon>
        <taxon>Arthropoda</taxon>
        <taxon>Hexapoda</taxon>
        <taxon>Insecta</taxon>
        <taxon>Pterygota</taxon>
        <taxon>Neoptera</taxon>
        <taxon>Endopterygota</taxon>
        <taxon>Lepidoptera</taxon>
        <taxon>Glossata</taxon>
        <taxon>Ditrysia</taxon>
        <taxon>Tineoidea</taxon>
        <taxon>Psychidae</taxon>
        <taxon>Oiketicinae</taxon>
        <taxon>Eumeta</taxon>
    </lineage>
</organism>
<keyword evidence="3" id="KW-1185">Reference proteome</keyword>
<comment type="caution">
    <text evidence="2">The sequence shown here is derived from an EMBL/GenBank/DDBJ whole genome shotgun (WGS) entry which is preliminary data.</text>
</comment>
<proteinExistence type="predicted"/>
<accession>A0A4C1VHI6</accession>
<evidence type="ECO:0000256" key="1">
    <source>
        <dbReference type="SAM" id="MobiDB-lite"/>
    </source>
</evidence>
<dbReference type="EMBL" id="BGZK01000351">
    <property type="protein sequence ID" value="GBP38578.1"/>
    <property type="molecule type" value="Genomic_DNA"/>
</dbReference>
<evidence type="ECO:0000313" key="3">
    <source>
        <dbReference type="Proteomes" id="UP000299102"/>
    </source>
</evidence>
<sequence>MTSNTFYTTNSDINQSTSVACMSAPRPTVECPHAPARARRGYLLLLLAASRSGKSKQHNKLAGGVHTSAANERRLRRIESGPVRAGAAS</sequence>